<keyword evidence="2" id="KW-0560">Oxidoreductase</keyword>
<keyword evidence="5" id="KW-1185">Reference proteome</keyword>
<dbReference type="GO" id="GO:0016491">
    <property type="term" value="F:oxidoreductase activity"/>
    <property type="evidence" value="ECO:0007669"/>
    <property type="project" value="UniProtKB-KW"/>
</dbReference>
<name>A0A0R1XTT8_9LACO</name>
<comment type="similarity">
    <text evidence="1">Belongs to the nitroreductase family.</text>
</comment>
<dbReference type="Proteomes" id="UP000051236">
    <property type="component" value="Unassembled WGS sequence"/>
</dbReference>
<evidence type="ECO:0000256" key="2">
    <source>
        <dbReference type="ARBA" id="ARBA00023002"/>
    </source>
</evidence>
<feature type="domain" description="Nitroreductase" evidence="3">
    <location>
        <begin position="8"/>
        <end position="182"/>
    </location>
</feature>
<dbReference type="PANTHER" id="PTHR43673:SF10">
    <property type="entry name" value="NADH DEHYDROGENASE_NAD(P)H NITROREDUCTASE XCC3605-RELATED"/>
    <property type="match status" value="1"/>
</dbReference>
<dbReference type="Gene3D" id="3.40.109.10">
    <property type="entry name" value="NADH Oxidase"/>
    <property type="match status" value="1"/>
</dbReference>
<dbReference type="STRING" id="1423734.FC83_GL002732"/>
<evidence type="ECO:0000256" key="1">
    <source>
        <dbReference type="ARBA" id="ARBA00007118"/>
    </source>
</evidence>
<dbReference type="SUPFAM" id="SSF55469">
    <property type="entry name" value="FMN-dependent nitroreductase-like"/>
    <property type="match status" value="1"/>
</dbReference>
<reference evidence="4 5" key="1">
    <citation type="journal article" date="2015" name="Genome Announc.">
        <title>Expanding the biotechnology potential of lactobacilli through comparative genomics of 213 strains and associated genera.</title>
        <authorList>
            <person name="Sun Z."/>
            <person name="Harris H.M."/>
            <person name="McCann A."/>
            <person name="Guo C."/>
            <person name="Argimon S."/>
            <person name="Zhang W."/>
            <person name="Yang X."/>
            <person name="Jeffery I.B."/>
            <person name="Cooney J.C."/>
            <person name="Kagawa T.F."/>
            <person name="Liu W."/>
            <person name="Song Y."/>
            <person name="Salvetti E."/>
            <person name="Wrobel A."/>
            <person name="Rasinkangas P."/>
            <person name="Parkhill J."/>
            <person name="Rea M.C."/>
            <person name="O'Sullivan O."/>
            <person name="Ritari J."/>
            <person name="Douillard F.P."/>
            <person name="Paul Ross R."/>
            <person name="Yang R."/>
            <person name="Briner A.E."/>
            <person name="Felis G.E."/>
            <person name="de Vos W.M."/>
            <person name="Barrangou R."/>
            <person name="Klaenhammer T.R."/>
            <person name="Caufield P.W."/>
            <person name="Cui Y."/>
            <person name="Zhang H."/>
            <person name="O'Toole P.W."/>
        </authorList>
    </citation>
    <scope>NUCLEOTIDE SEQUENCE [LARGE SCALE GENOMIC DNA]</scope>
    <source>
        <strain evidence="4 5">DSM 18527</strain>
    </source>
</reference>
<sequence>MTYLEFLDQRESIRHFDPNMTISDTTIQSILQHAANAPSNNNAQPWRVVVVKNHTKQQLLQKMAANQAQVGTAAAVFLLFGDPTAYNTQTLIQFSLAHQLLLPNQVAAKKQRIEQYFTLHPEDKQTPGLRLDVGLFAMNLMHVLRTYGYDATPMRGVDFRQIKTYLTISETWQGILMLPVGKALVPGHDHVRRNVAEFVKIIH</sequence>
<proteinExistence type="inferred from homology"/>
<dbReference type="EMBL" id="AZGA01000048">
    <property type="protein sequence ID" value="KRM33550.1"/>
    <property type="molecule type" value="Genomic_DNA"/>
</dbReference>
<dbReference type="PATRIC" id="fig|1423734.3.peg.2777"/>
<dbReference type="AlphaFoldDB" id="A0A0R1XTT8"/>
<protein>
    <submittedName>
        <fullName evidence="4">NADH dehydrogenase</fullName>
    </submittedName>
</protein>
<dbReference type="PANTHER" id="PTHR43673">
    <property type="entry name" value="NAD(P)H NITROREDUCTASE YDGI-RELATED"/>
    <property type="match status" value="1"/>
</dbReference>
<dbReference type="InterPro" id="IPR029479">
    <property type="entry name" value="Nitroreductase"/>
</dbReference>
<organism evidence="4 5">
    <name type="scientific">Agrilactobacillus composti DSM 18527 = JCM 14202</name>
    <dbReference type="NCBI Taxonomy" id="1423734"/>
    <lineage>
        <taxon>Bacteria</taxon>
        <taxon>Bacillati</taxon>
        <taxon>Bacillota</taxon>
        <taxon>Bacilli</taxon>
        <taxon>Lactobacillales</taxon>
        <taxon>Lactobacillaceae</taxon>
        <taxon>Agrilactobacillus</taxon>
    </lineage>
</organism>
<comment type="caution">
    <text evidence="4">The sequence shown here is derived from an EMBL/GenBank/DDBJ whole genome shotgun (WGS) entry which is preliminary data.</text>
</comment>
<dbReference type="RefSeq" id="WP_420805628.1">
    <property type="nucleotide sequence ID" value="NZ_AZGA01000048.1"/>
</dbReference>
<dbReference type="InterPro" id="IPR000415">
    <property type="entry name" value="Nitroreductase-like"/>
</dbReference>
<dbReference type="Pfam" id="PF00881">
    <property type="entry name" value="Nitroreductase"/>
    <property type="match status" value="1"/>
</dbReference>
<evidence type="ECO:0000313" key="4">
    <source>
        <dbReference type="EMBL" id="KRM33550.1"/>
    </source>
</evidence>
<accession>A0A0R1XTT8</accession>
<gene>
    <name evidence="4" type="ORF">FC83_GL002732</name>
</gene>
<evidence type="ECO:0000313" key="5">
    <source>
        <dbReference type="Proteomes" id="UP000051236"/>
    </source>
</evidence>
<evidence type="ECO:0000259" key="3">
    <source>
        <dbReference type="Pfam" id="PF00881"/>
    </source>
</evidence>